<dbReference type="Pfam" id="PF02698">
    <property type="entry name" value="DUF218"/>
    <property type="match status" value="1"/>
</dbReference>
<dbReference type="EMBL" id="JAGSOG010000190">
    <property type="protein sequence ID" value="MBR7837234.1"/>
    <property type="molecule type" value="Genomic_DNA"/>
</dbReference>
<dbReference type="CDD" id="cd06259">
    <property type="entry name" value="YdcF-like"/>
    <property type="match status" value="1"/>
</dbReference>
<accession>A0A941EY92</accession>
<gene>
    <name evidence="2" type="ORF">KDL01_28410</name>
</gene>
<feature type="domain" description="DUF218" evidence="1">
    <location>
        <begin position="79"/>
        <end position="208"/>
    </location>
</feature>
<comment type="caution">
    <text evidence="2">The sequence shown here is derived from an EMBL/GenBank/DDBJ whole genome shotgun (WGS) entry which is preliminary data.</text>
</comment>
<keyword evidence="3" id="KW-1185">Reference proteome</keyword>
<name>A0A941EY92_9ACTN</name>
<dbReference type="AlphaFoldDB" id="A0A941EY92"/>
<proteinExistence type="predicted"/>
<reference evidence="2" key="1">
    <citation type="submission" date="2021-04" db="EMBL/GenBank/DDBJ databases">
        <title>Genome based classification of Actinospica acidithermotolerans sp. nov., an actinobacterium isolated from an Indonesian hot spring.</title>
        <authorList>
            <person name="Kusuma A.B."/>
            <person name="Putra K.E."/>
            <person name="Nafisah S."/>
            <person name="Loh J."/>
            <person name="Nouioui I."/>
            <person name="Goodfellow M."/>
        </authorList>
    </citation>
    <scope>NUCLEOTIDE SEQUENCE</scope>
    <source>
        <strain evidence="2">CSCA 57</strain>
    </source>
</reference>
<dbReference type="Proteomes" id="UP000675781">
    <property type="component" value="Unassembled WGS sequence"/>
</dbReference>
<organism evidence="2 3">
    <name type="scientific">Actinospica durhamensis</name>
    <dbReference type="NCBI Taxonomy" id="1508375"/>
    <lineage>
        <taxon>Bacteria</taxon>
        <taxon>Bacillati</taxon>
        <taxon>Actinomycetota</taxon>
        <taxon>Actinomycetes</taxon>
        <taxon>Catenulisporales</taxon>
        <taxon>Actinospicaceae</taxon>
        <taxon>Actinospica</taxon>
    </lineage>
</organism>
<dbReference type="InterPro" id="IPR051599">
    <property type="entry name" value="Cell_Envelope_Assoc"/>
</dbReference>
<evidence type="ECO:0000313" key="3">
    <source>
        <dbReference type="Proteomes" id="UP000675781"/>
    </source>
</evidence>
<dbReference type="PANTHER" id="PTHR30336">
    <property type="entry name" value="INNER MEMBRANE PROTEIN, PROBABLE PERMEASE"/>
    <property type="match status" value="1"/>
</dbReference>
<protein>
    <submittedName>
        <fullName evidence="2">YdcF family protein</fullName>
    </submittedName>
</protein>
<dbReference type="PANTHER" id="PTHR30336:SF6">
    <property type="entry name" value="INTEGRAL MEMBRANE PROTEIN"/>
    <property type="match status" value="1"/>
</dbReference>
<dbReference type="GO" id="GO:0005886">
    <property type="term" value="C:plasma membrane"/>
    <property type="evidence" value="ECO:0007669"/>
    <property type="project" value="TreeGrafter"/>
</dbReference>
<evidence type="ECO:0000313" key="2">
    <source>
        <dbReference type="EMBL" id="MBR7837234.1"/>
    </source>
</evidence>
<evidence type="ECO:0000259" key="1">
    <source>
        <dbReference type="Pfam" id="PF02698"/>
    </source>
</evidence>
<sequence length="254" mass="27542">MPTPRPPRTGRGRFRRGFRRAAKAFARTFSLRTLPGRRRSFQVLSVATIVLFLPITYVRAAGNPYVYTAADVPAEPVGIVFGAGVQGDQPSSYLTGRLDLALDLWHAGKIKVFLVTGDNSTPTYNEPKAMRDYLTAHGVPINLIVLDYAGFDTWQSCDRAKRIFGVDHAILISQGFHVPRAVYLCRAAGIDAYAVGDPNGLAEGPTTEWIKDNLREVAASFNAVYQATTQPDPTFLGPQDNGIASALRSSAAGS</sequence>
<dbReference type="InterPro" id="IPR003848">
    <property type="entry name" value="DUF218"/>
</dbReference>